<keyword evidence="5" id="KW-0249">Electron transport</keyword>
<dbReference type="GO" id="GO:0051539">
    <property type="term" value="F:4 iron, 4 sulfur cluster binding"/>
    <property type="evidence" value="ECO:0007669"/>
    <property type="project" value="UniProtKB-KW"/>
</dbReference>
<evidence type="ECO:0000256" key="6">
    <source>
        <dbReference type="ARBA" id="ARBA00023004"/>
    </source>
</evidence>
<protein>
    <submittedName>
        <fullName evidence="10">Electron transport complex protein RnfC</fullName>
    </submittedName>
</protein>
<keyword evidence="7" id="KW-0411">Iron-sulfur</keyword>
<feature type="compositionally biased region" description="Basic and acidic residues" evidence="8">
    <location>
        <begin position="9"/>
        <end position="20"/>
    </location>
</feature>
<evidence type="ECO:0000256" key="4">
    <source>
        <dbReference type="ARBA" id="ARBA00022737"/>
    </source>
</evidence>
<feature type="compositionally biased region" description="Polar residues" evidence="8">
    <location>
        <begin position="567"/>
        <end position="578"/>
    </location>
</feature>
<evidence type="ECO:0000256" key="7">
    <source>
        <dbReference type="ARBA" id="ARBA00023014"/>
    </source>
</evidence>
<dbReference type="EMBL" id="UOFQ01000127">
    <property type="protein sequence ID" value="VAW89248.1"/>
    <property type="molecule type" value="Genomic_DNA"/>
</dbReference>
<evidence type="ECO:0000256" key="3">
    <source>
        <dbReference type="ARBA" id="ARBA00022723"/>
    </source>
</evidence>
<dbReference type="Pfam" id="PF12838">
    <property type="entry name" value="Fer4_7"/>
    <property type="match status" value="1"/>
</dbReference>
<dbReference type="Pfam" id="PF13375">
    <property type="entry name" value="RnfC_N"/>
    <property type="match status" value="1"/>
</dbReference>
<name>A0A3B0Z793_9ZZZZ</name>
<dbReference type="PROSITE" id="PS51379">
    <property type="entry name" value="4FE4S_FER_2"/>
    <property type="match status" value="2"/>
</dbReference>
<dbReference type="InterPro" id="IPR026902">
    <property type="entry name" value="RnfC_N"/>
</dbReference>
<keyword evidence="6" id="KW-0408">Iron</keyword>
<dbReference type="InterPro" id="IPR019554">
    <property type="entry name" value="Soluble_ligand-bd"/>
</dbReference>
<keyword evidence="2" id="KW-0004">4Fe-4S</keyword>
<keyword evidence="4" id="KW-0677">Repeat</keyword>
<evidence type="ECO:0000313" key="10">
    <source>
        <dbReference type="EMBL" id="VAW89248.1"/>
    </source>
</evidence>
<dbReference type="InterPro" id="IPR017896">
    <property type="entry name" value="4Fe4S_Fe-S-bd"/>
</dbReference>
<proteinExistence type="inferred from homology"/>
<keyword evidence="3" id="KW-0479">Metal-binding</keyword>
<dbReference type="PROSITE" id="PS00198">
    <property type="entry name" value="4FE4S_FER_1"/>
    <property type="match status" value="1"/>
</dbReference>
<dbReference type="Pfam" id="PF01512">
    <property type="entry name" value="Complex1_51K"/>
    <property type="match status" value="1"/>
</dbReference>
<dbReference type="InterPro" id="IPR037225">
    <property type="entry name" value="Nuo51_FMN-bd_sf"/>
</dbReference>
<sequence length="578" mass="63170">MSSGSTSKKLWDFHGGIHPEQNKLQSTMEPSAQARMPAKLILPLHQHIGAAAEPVIEVGERVLKGQKIASADGYVSASVHAPTSGKVIDIAAYPIPHPSGLSALSIVIETDGHDEWIEYKSEQDYTETNPSRLRNIIREAGVVGLGGAGFPSFIKLNPGSQKKIKTLILNGVECEPYITCDDMLMREDPQSIIAGARIMRHALQAEECVIAIEDNKPQAYESICKASEGTDGLRVALVPTRYPQGSEKQLIQVITGKEVPSNGLAVNIGVVCHNVSTAAAIYRAIHLGQPLVSRMVTITGAAVKRPRNLEVLFGTPIEELLQQCEVESNQIERLVMGGPMMGFALHDTSLPVIKTTNCIIAATRKELGLDRPLMPCIRCGACADVCPVKLLPQQLYWHSRAKELDKAQEYDLFDCIECGCCSYVCPSNIPLVQFYRFAKGAIWTQEQELKKSDQARERHEFRQLRIEREKREREAKRAKKKAARPKKAAAPKAPPVDGAKMAEKMRDEAMNQRDSAVDARKAEIQAAVARVKARKEGATPKPDKASPITPATPAVPTKGDVDKKDGSSTASDSNEQVQ</sequence>
<dbReference type="InterPro" id="IPR017900">
    <property type="entry name" value="4Fe4S_Fe_S_CS"/>
</dbReference>
<dbReference type="NCBIfam" id="TIGR01945">
    <property type="entry name" value="rnfC"/>
    <property type="match status" value="1"/>
</dbReference>
<dbReference type="GO" id="GO:0016020">
    <property type="term" value="C:membrane"/>
    <property type="evidence" value="ECO:0007669"/>
    <property type="project" value="InterPro"/>
</dbReference>
<feature type="compositionally biased region" description="Basic and acidic residues" evidence="8">
    <location>
        <begin position="534"/>
        <end position="544"/>
    </location>
</feature>
<feature type="compositionally biased region" description="Basic residues" evidence="8">
    <location>
        <begin position="476"/>
        <end position="489"/>
    </location>
</feature>
<dbReference type="InterPro" id="IPR010208">
    <property type="entry name" value="Ion_transpt_RnfC/RsxC"/>
</dbReference>
<dbReference type="SUPFAM" id="SSF46548">
    <property type="entry name" value="alpha-helical ferredoxin"/>
    <property type="match status" value="1"/>
</dbReference>
<dbReference type="GO" id="GO:0046872">
    <property type="term" value="F:metal ion binding"/>
    <property type="evidence" value="ECO:0007669"/>
    <property type="project" value="UniProtKB-KW"/>
</dbReference>
<feature type="domain" description="4Fe-4S ferredoxin-type" evidence="9">
    <location>
        <begin position="365"/>
        <end position="396"/>
    </location>
</feature>
<dbReference type="SUPFAM" id="SSF142019">
    <property type="entry name" value="Nqo1 FMN-binding domain-like"/>
    <property type="match status" value="1"/>
</dbReference>
<feature type="region of interest" description="Disordered" evidence="8">
    <location>
        <begin position="467"/>
        <end position="578"/>
    </location>
</feature>
<dbReference type="Pfam" id="PF10531">
    <property type="entry name" value="SLBB"/>
    <property type="match status" value="1"/>
</dbReference>
<accession>A0A3B0Z793</accession>
<dbReference type="Gene3D" id="3.30.70.20">
    <property type="match status" value="1"/>
</dbReference>
<dbReference type="NCBIfam" id="NF003454">
    <property type="entry name" value="PRK05035.1"/>
    <property type="match status" value="1"/>
</dbReference>
<evidence type="ECO:0000256" key="5">
    <source>
        <dbReference type="ARBA" id="ARBA00022982"/>
    </source>
</evidence>
<organism evidence="10">
    <name type="scientific">hydrothermal vent metagenome</name>
    <dbReference type="NCBI Taxonomy" id="652676"/>
    <lineage>
        <taxon>unclassified sequences</taxon>
        <taxon>metagenomes</taxon>
        <taxon>ecological metagenomes</taxon>
    </lineage>
</organism>
<dbReference type="PANTHER" id="PTHR43034">
    <property type="entry name" value="ION-TRANSLOCATING OXIDOREDUCTASE COMPLEX SUBUNIT C"/>
    <property type="match status" value="1"/>
</dbReference>
<evidence type="ECO:0000256" key="8">
    <source>
        <dbReference type="SAM" id="MobiDB-lite"/>
    </source>
</evidence>
<feature type="compositionally biased region" description="Basic and acidic residues" evidence="8">
    <location>
        <begin position="500"/>
        <end position="523"/>
    </location>
</feature>
<dbReference type="GO" id="GO:0009055">
    <property type="term" value="F:electron transfer activity"/>
    <property type="evidence" value="ECO:0007669"/>
    <property type="project" value="InterPro"/>
</dbReference>
<keyword evidence="1" id="KW-0813">Transport</keyword>
<feature type="region of interest" description="Disordered" evidence="8">
    <location>
        <begin position="1"/>
        <end position="20"/>
    </location>
</feature>
<dbReference type="InterPro" id="IPR011538">
    <property type="entry name" value="Nuo51_FMN-bd"/>
</dbReference>
<evidence type="ECO:0000256" key="2">
    <source>
        <dbReference type="ARBA" id="ARBA00022485"/>
    </source>
</evidence>
<gene>
    <name evidence="10" type="ORF">MNBD_GAMMA17-711</name>
</gene>
<dbReference type="PANTHER" id="PTHR43034:SF2">
    <property type="entry name" value="ION-TRANSLOCATING OXIDOREDUCTASE COMPLEX SUBUNIT C"/>
    <property type="match status" value="1"/>
</dbReference>
<dbReference type="AlphaFoldDB" id="A0A3B0Z793"/>
<evidence type="ECO:0000256" key="1">
    <source>
        <dbReference type="ARBA" id="ARBA00022448"/>
    </source>
</evidence>
<feature type="domain" description="4Fe-4S ferredoxin-type" evidence="9">
    <location>
        <begin position="406"/>
        <end position="435"/>
    </location>
</feature>
<reference evidence="10" key="1">
    <citation type="submission" date="2018-06" db="EMBL/GenBank/DDBJ databases">
        <authorList>
            <person name="Zhirakovskaya E."/>
        </authorList>
    </citation>
    <scope>NUCLEOTIDE SEQUENCE</scope>
</reference>
<evidence type="ECO:0000259" key="9">
    <source>
        <dbReference type="PROSITE" id="PS51379"/>
    </source>
</evidence>
<dbReference type="Gene3D" id="3.40.50.11540">
    <property type="entry name" value="NADH-ubiquinone oxidoreductase 51kDa subunit"/>
    <property type="match status" value="1"/>
</dbReference>
<dbReference type="HAMAP" id="MF_00461">
    <property type="entry name" value="RsxC_RnfC"/>
    <property type="match status" value="1"/>
</dbReference>